<accession>A0A9D4ELV6</accession>
<reference evidence="1" key="1">
    <citation type="journal article" date="2019" name="bioRxiv">
        <title>The Genome of the Zebra Mussel, Dreissena polymorpha: A Resource for Invasive Species Research.</title>
        <authorList>
            <person name="McCartney M.A."/>
            <person name="Auch B."/>
            <person name="Kono T."/>
            <person name="Mallez S."/>
            <person name="Zhang Y."/>
            <person name="Obille A."/>
            <person name="Becker A."/>
            <person name="Abrahante J.E."/>
            <person name="Garbe J."/>
            <person name="Badalamenti J.P."/>
            <person name="Herman A."/>
            <person name="Mangelson H."/>
            <person name="Liachko I."/>
            <person name="Sullivan S."/>
            <person name="Sone E.D."/>
            <person name="Koren S."/>
            <person name="Silverstein K.A.T."/>
            <person name="Beckman K.B."/>
            <person name="Gohl D.M."/>
        </authorList>
    </citation>
    <scope>NUCLEOTIDE SEQUENCE</scope>
    <source>
        <strain evidence="1">Duluth1</strain>
        <tissue evidence="1">Whole animal</tissue>
    </source>
</reference>
<organism evidence="1 2">
    <name type="scientific">Dreissena polymorpha</name>
    <name type="common">Zebra mussel</name>
    <name type="synonym">Mytilus polymorpha</name>
    <dbReference type="NCBI Taxonomy" id="45954"/>
    <lineage>
        <taxon>Eukaryota</taxon>
        <taxon>Metazoa</taxon>
        <taxon>Spiralia</taxon>
        <taxon>Lophotrochozoa</taxon>
        <taxon>Mollusca</taxon>
        <taxon>Bivalvia</taxon>
        <taxon>Autobranchia</taxon>
        <taxon>Heteroconchia</taxon>
        <taxon>Euheterodonta</taxon>
        <taxon>Imparidentia</taxon>
        <taxon>Neoheterodontei</taxon>
        <taxon>Myida</taxon>
        <taxon>Dreissenoidea</taxon>
        <taxon>Dreissenidae</taxon>
        <taxon>Dreissena</taxon>
    </lineage>
</organism>
<evidence type="ECO:0000313" key="2">
    <source>
        <dbReference type="Proteomes" id="UP000828390"/>
    </source>
</evidence>
<protein>
    <submittedName>
        <fullName evidence="1">Uncharacterized protein</fullName>
    </submittedName>
</protein>
<dbReference type="EMBL" id="JAIWYP010000008">
    <property type="protein sequence ID" value="KAH3782697.1"/>
    <property type="molecule type" value="Genomic_DNA"/>
</dbReference>
<reference evidence="1" key="2">
    <citation type="submission" date="2020-11" db="EMBL/GenBank/DDBJ databases">
        <authorList>
            <person name="McCartney M.A."/>
            <person name="Auch B."/>
            <person name="Kono T."/>
            <person name="Mallez S."/>
            <person name="Becker A."/>
            <person name="Gohl D.M."/>
            <person name="Silverstein K.A.T."/>
            <person name="Koren S."/>
            <person name="Bechman K.B."/>
            <person name="Herman A."/>
            <person name="Abrahante J.E."/>
            <person name="Garbe J."/>
        </authorList>
    </citation>
    <scope>NUCLEOTIDE SEQUENCE</scope>
    <source>
        <strain evidence="1">Duluth1</strain>
        <tissue evidence="1">Whole animal</tissue>
    </source>
</reference>
<name>A0A9D4ELV6_DREPO</name>
<evidence type="ECO:0000313" key="1">
    <source>
        <dbReference type="EMBL" id="KAH3782697.1"/>
    </source>
</evidence>
<comment type="caution">
    <text evidence="1">The sequence shown here is derived from an EMBL/GenBank/DDBJ whole genome shotgun (WGS) entry which is preliminary data.</text>
</comment>
<sequence>MTVSASSTTPLNDAEWANRLATACEISVNGGPPPVAAAWFRSFETSALAFLV</sequence>
<dbReference type="AlphaFoldDB" id="A0A9D4ELV6"/>
<keyword evidence="2" id="KW-1185">Reference proteome</keyword>
<gene>
    <name evidence="1" type="ORF">DPMN_160616</name>
</gene>
<dbReference type="Proteomes" id="UP000828390">
    <property type="component" value="Unassembled WGS sequence"/>
</dbReference>
<proteinExistence type="predicted"/>